<name>A0A7W6A6L1_9CAUL</name>
<dbReference type="PROSITE" id="PS51186">
    <property type="entry name" value="GNAT"/>
    <property type="match status" value="1"/>
</dbReference>
<dbReference type="Proteomes" id="UP000532936">
    <property type="component" value="Unassembled WGS sequence"/>
</dbReference>
<dbReference type="PANTHER" id="PTHR43877:SF2">
    <property type="entry name" value="AMINOALKYLPHOSPHONATE N-ACETYLTRANSFERASE-RELATED"/>
    <property type="match status" value="1"/>
</dbReference>
<comment type="caution">
    <text evidence="4">The sequence shown here is derived from an EMBL/GenBank/DDBJ whole genome shotgun (WGS) entry which is preliminary data.</text>
</comment>
<evidence type="ECO:0000313" key="4">
    <source>
        <dbReference type="EMBL" id="MBB3872647.1"/>
    </source>
</evidence>
<keyword evidence="1 4" id="KW-0808">Transferase</keyword>
<dbReference type="Pfam" id="PF00583">
    <property type="entry name" value="Acetyltransf_1"/>
    <property type="match status" value="1"/>
</dbReference>
<proteinExistence type="predicted"/>
<dbReference type="RefSeq" id="WP_183196920.1">
    <property type="nucleotide sequence ID" value="NZ_JACIDA010000002.1"/>
</dbReference>
<organism evidence="4 5">
    <name type="scientific">Brevundimonas mediterranea</name>
    <dbReference type="NCBI Taxonomy" id="74329"/>
    <lineage>
        <taxon>Bacteria</taxon>
        <taxon>Pseudomonadati</taxon>
        <taxon>Pseudomonadota</taxon>
        <taxon>Alphaproteobacteria</taxon>
        <taxon>Caulobacterales</taxon>
        <taxon>Caulobacteraceae</taxon>
        <taxon>Brevundimonas</taxon>
    </lineage>
</organism>
<evidence type="ECO:0000256" key="2">
    <source>
        <dbReference type="ARBA" id="ARBA00023315"/>
    </source>
</evidence>
<gene>
    <name evidence="4" type="ORF">GGR11_002200</name>
</gene>
<dbReference type="GO" id="GO:0016747">
    <property type="term" value="F:acyltransferase activity, transferring groups other than amino-acyl groups"/>
    <property type="evidence" value="ECO:0007669"/>
    <property type="project" value="InterPro"/>
</dbReference>
<reference evidence="4 5" key="1">
    <citation type="submission" date="2020-08" db="EMBL/GenBank/DDBJ databases">
        <title>Genomic Encyclopedia of Type Strains, Phase IV (KMG-IV): sequencing the most valuable type-strain genomes for metagenomic binning, comparative biology and taxonomic classification.</title>
        <authorList>
            <person name="Goeker M."/>
        </authorList>
    </citation>
    <scope>NUCLEOTIDE SEQUENCE [LARGE SCALE GENOMIC DNA]</scope>
    <source>
        <strain evidence="4 5">DSM 14878</strain>
    </source>
</reference>
<protein>
    <submittedName>
        <fullName evidence="4">GNAT superfamily N-acetyltransferase</fullName>
    </submittedName>
</protein>
<dbReference type="SUPFAM" id="SSF55729">
    <property type="entry name" value="Acyl-CoA N-acyltransferases (Nat)"/>
    <property type="match status" value="1"/>
</dbReference>
<accession>A0A7W6A6L1</accession>
<feature type="domain" description="N-acetyltransferase" evidence="3">
    <location>
        <begin position="2"/>
        <end position="150"/>
    </location>
</feature>
<dbReference type="EMBL" id="JACIDA010000002">
    <property type="protein sequence ID" value="MBB3872647.1"/>
    <property type="molecule type" value="Genomic_DNA"/>
</dbReference>
<dbReference type="InterPro" id="IPR050832">
    <property type="entry name" value="Bact_Acetyltransf"/>
</dbReference>
<dbReference type="InterPro" id="IPR016181">
    <property type="entry name" value="Acyl_CoA_acyltransferase"/>
</dbReference>
<dbReference type="Gene3D" id="3.40.630.30">
    <property type="match status" value="1"/>
</dbReference>
<sequence length="154" mass="16058">MILIEDADPDHADAKVLIAALSQRLAAITGSSGQASFDADDVRGPGAAFLLARDEQGRAIGCGALRPLQPGVAEIKRMYAAVAGRGVGSAVLAALEAKAQGLGYGEIRLETRRVNTLAVGFYLRAGYREIPPYGRYVGRPEAVCFAKPIGSTSA</sequence>
<dbReference type="CDD" id="cd04301">
    <property type="entry name" value="NAT_SF"/>
    <property type="match status" value="1"/>
</dbReference>
<keyword evidence="2" id="KW-0012">Acyltransferase</keyword>
<evidence type="ECO:0000259" key="3">
    <source>
        <dbReference type="PROSITE" id="PS51186"/>
    </source>
</evidence>
<evidence type="ECO:0000256" key="1">
    <source>
        <dbReference type="ARBA" id="ARBA00022679"/>
    </source>
</evidence>
<dbReference type="PANTHER" id="PTHR43877">
    <property type="entry name" value="AMINOALKYLPHOSPHONATE N-ACETYLTRANSFERASE-RELATED-RELATED"/>
    <property type="match status" value="1"/>
</dbReference>
<evidence type="ECO:0000313" key="5">
    <source>
        <dbReference type="Proteomes" id="UP000532936"/>
    </source>
</evidence>
<dbReference type="AlphaFoldDB" id="A0A7W6A6L1"/>
<dbReference type="InterPro" id="IPR000182">
    <property type="entry name" value="GNAT_dom"/>
</dbReference>